<proteinExistence type="predicted"/>
<gene>
    <name evidence="1" type="ORF">CPS2_24</name>
</gene>
<sequence>MNRLQSIQLATDLKDECLRVKNCSRCKCSRVCEYYLEVFIAKDLQILEIAQIIREIEKENI</sequence>
<dbReference type="EMBL" id="MH248069">
    <property type="protein sequence ID" value="AWG96531.1"/>
    <property type="molecule type" value="Genomic_DNA"/>
</dbReference>
<evidence type="ECO:0000313" key="2">
    <source>
        <dbReference type="Proteomes" id="UP000258330"/>
    </source>
</evidence>
<organism evidence="1 2">
    <name type="scientific">Clostridium phage CPS2</name>
    <dbReference type="NCBI Taxonomy" id="2175605"/>
    <lineage>
        <taxon>Viruses</taxon>
        <taxon>Duplodnaviria</taxon>
        <taxon>Heunggongvirae</taxon>
        <taxon>Uroviricota</taxon>
        <taxon>Caudoviricetes</taxon>
        <taxon>Guelinviridae</taxon>
        <taxon>Brucesealvirus</taxon>
        <taxon>Brucesealvirus CPS2</taxon>
    </lineage>
</organism>
<accession>A0A343X855</accession>
<dbReference type="Proteomes" id="UP000258330">
    <property type="component" value="Segment"/>
</dbReference>
<name>A0A343X855_9CAUD</name>
<keyword evidence="2" id="KW-1185">Reference proteome</keyword>
<protein>
    <submittedName>
        <fullName evidence="1">Uncharacterized protein</fullName>
    </submittedName>
</protein>
<evidence type="ECO:0000313" key="1">
    <source>
        <dbReference type="EMBL" id="AWG96531.1"/>
    </source>
</evidence>
<reference evidence="1 2" key="1">
    <citation type="journal article" date="2018" name="Viruses">
        <title>Clostridium perfringens Virulent Bacteriophage CPS2 and Its Thermostable Endolysin LysCPS2.</title>
        <authorList>
            <person name="Ha E."/>
            <person name="Son B."/>
            <person name="Ryu S."/>
        </authorList>
    </citation>
    <scope>NUCLEOTIDE SEQUENCE [LARGE SCALE GENOMIC DNA]</scope>
</reference>